<feature type="domain" description="Mce/MlaD" evidence="2">
    <location>
        <begin position="37"/>
        <end position="115"/>
    </location>
</feature>
<dbReference type="OrthoDB" id="9808689at2"/>
<reference evidence="4" key="1">
    <citation type="submission" date="2016-10" db="EMBL/GenBank/DDBJ databases">
        <authorList>
            <person name="Varghese N."/>
            <person name="Submissions S."/>
        </authorList>
    </citation>
    <scope>NUCLEOTIDE SEQUENCE [LARGE SCALE GENOMIC DNA]</scope>
    <source>
        <strain evidence="4">DSM 26893</strain>
    </source>
</reference>
<dbReference type="EMBL" id="FOCM01000002">
    <property type="protein sequence ID" value="SEN13226.1"/>
    <property type="molecule type" value="Genomic_DNA"/>
</dbReference>
<dbReference type="Pfam" id="PF02470">
    <property type="entry name" value="MlaD"/>
    <property type="match status" value="1"/>
</dbReference>
<organism evidence="3 4">
    <name type="scientific">Palleronia pelagia</name>
    <dbReference type="NCBI Taxonomy" id="387096"/>
    <lineage>
        <taxon>Bacteria</taxon>
        <taxon>Pseudomonadati</taxon>
        <taxon>Pseudomonadota</taxon>
        <taxon>Alphaproteobacteria</taxon>
        <taxon>Rhodobacterales</taxon>
        <taxon>Roseobacteraceae</taxon>
        <taxon>Palleronia</taxon>
    </lineage>
</organism>
<dbReference type="PANTHER" id="PTHR36698:SF2">
    <property type="entry name" value="MCE_MLAD DOMAIN-CONTAINING PROTEIN"/>
    <property type="match status" value="1"/>
</dbReference>
<dbReference type="PANTHER" id="PTHR36698">
    <property type="entry name" value="BLL5892 PROTEIN"/>
    <property type="match status" value="1"/>
</dbReference>
<dbReference type="Proteomes" id="UP000199372">
    <property type="component" value="Unassembled WGS sequence"/>
</dbReference>
<keyword evidence="1" id="KW-1133">Transmembrane helix</keyword>
<accession>A0A1H8E1C2</accession>
<dbReference type="RefSeq" id="WP_091844812.1">
    <property type="nucleotide sequence ID" value="NZ_FOCM01000002.1"/>
</dbReference>
<name>A0A1H8E1C2_9RHOB</name>
<feature type="transmembrane region" description="Helical" evidence="1">
    <location>
        <begin position="7"/>
        <end position="29"/>
    </location>
</feature>
<evidence type="ECO:0000313" key="4">
    <source>
        <dbReference type="Proteomes" id="UP000199372"/>
    </source>
</evidence>
<evidence type="ECO:0000259" key="2">
    <source>
        <dbReference type="Pfam" id="PF02470"/>
    </source>
</evidence>
<proteinExistence type="predicted"/>
<evidence type="ECO:0000256" key="1">
    <source>
        <dbReference type="SAM" id="Phobius"/>
    </source>
</evidence>
<keyword evidence="4" id="KW-1185">Reference proteome</keyword>
<gene>
    <name evidence="3" type="ORF">SAMN04488011_102545</name>
</gene>
<keyword evidence="1" id="KW-0812">Transmembrane</keyword>
<sequence length="571" mass="59882">METRANFILIGAFTLAAILGTLGFFIWLASFQIDRQYQTYGILFEDVSGLDSSGDVLFNGIRVGRVIDLQIYDEDPSRVFATVEVDAETPVRENTVARLQSQGVTGVSYISLSGGTPGAEMLVPDGDGLPIIPSQRSTVRSLVEDAPGLVVSAGELLAQLRDLVGPENRALVNNILRILDAASAQMDQALADFSDVTGSVSDATVQIARFTDRLDSIGTAVEQTLGRADTALAAAERTFGRADTALDASVPALERAEGAFAAAETVLAKDVPALLAQLSQAAERVQTAIADLQDRSGRTIDGFGQTAVLMNLRLVELERAMLGANTAFTAVTEAADSFDILVDGDGTLLVAEARGVLADAKRALTVIEDVVLTDVPPVVADIREAVATASQAVDRVAQDITGATARLTPLADDASNTLRAATDTFARAGGTLDALDRTLAGADAALGSAADAFDTANGLMETDIAPVLDDIRTASGRISAAVEDVTRDVPAIAADLRALIARADSVVRQVQGAVAGTAPGLTEFADRGLPALTRLGDEARALVNTLNGLARRIERDPGRFLLDNRVPEYRR</sequence>
<dbReference type="AlphaFoldDB" id="A0A1H8E1C2"/>
<dbReference type="InterPro" id="IPR003399">
    <property type="entry name" value="Mce/MlaD"/>
</dbReference>
<keyword evidence="1" id="KW-0472">Membrane</keyword>
<protein>
    <submittedName>
        <fullName evidence="3">Phospholipid/cholesterol/gamma-HCH transport system substrate-binding protein</fullName>
    </submittedName>
</protein>
<evidence type="ECO:0000313" key="3">
    <source>
        <dbReference type="EMBL" id="SEN13226.1"/>
    </source>
</evidence>